<reference evidence="1 2" key="1">
    <citation type="submission" date="2021-06" db="EMBL/GenBank/DDBJ databases">
        <authorList>
            <person name="Kallberg Y."/>
            <person name="Tangrot J."/>
            <person name="Rosling A."/>
        </authorList>
    </citation>
    <scope>NUCLEOTIDE SEQUENCE [LARGE SCALE GENOMIC DNA]</scope>
    <source>
        <strain evidence="1 2">120-4 pot B 10/14</strain>
    </source>
</reference>
<organism evidence="1 2">
    <name type="scientific">Gigaspora margarita</name>
    <dbReference type="NCBI Taxonomy" id="4874"/>
    <lineage>
        <taxon>Eukaryota</taxon>
        <taxon>Fungi</taxon>
        <taxon>Fungi incertae sedis</taxon>
        <taxon>Mucoromycota</taxon>
        <taxon>Glomeromycotina</taxon>
        <taxon>Glomeromycetes</taxon>
        <taxon>Diversisporales</taxon>
        <taxon>Gigasporaceae</taxon>
        <taxon>Gigaspora</taxon>
    </lineage>
</organism>
<dbReference type="Proteomes" id="UP000789901">
    <property type="component" value="Unassembled WGS sequence"/>
</dbReference>
<sequence length="73" mass="8392">MIESSTDIYDTQRRVRPIALLEAFRKYVTRVITKRLSKVCIKKNILQGPNFAGLPEDSIEKPIYILNALLEEA</sequence>
<evidence type="ECO:0000313" key="1">
    <source>
        <dbReference type="EMBL" id="CAG8634190.1"/>
    </source>
</evidence>
<name>A0ABN7UMM5_GIGMA</name>
<gene>
    <name evidence="1" type="ORF">GMARGA_LOCUS8496</name>
</gene>
<proteinExistence type="predicted"/>
<accession>A0ABN7UMM5</accession>
<evidence type="ECO:0000313" key="2">
    <source>
        <dbReference type="Proteomes" id="UP000789901"/>
    </source>
</evidence>
<comment type="caution">
    <text evidence="1">The sequence shown here is derived from an EMBL/GenBank/DDBJ whole genome shotgun (WGS) entry which is preliminary data.</text>
</comment>
<protein>
    <submittedName>
        <fullName evidence="1">24093_t:CDS:1</fullName>
    </submittedName>
</protein>
<keyword evidence="2" id="KW-1185">Reference proteome</keyword>
<dbReference type="EMBL" id="CAJVQB010004381">
    <property type="protein sequence ID" value="CAG8634190.1"/>
    <property type="molecule type" value="Genomic_DNA"/>
</dbReference>